<evidence type="ECO:0000313" key="2">
    <source>
        <dbReference type="Proteomes" id="UP000596742"/>
    </source>
</evidence>
<gene>
    <name evidence="1" type="ORF">MGAL_10B031231</name>
</gene>
<comment type="caution">
    <text evidence="1">The sequence shown here is derived from an EMBL/GenBank/DDBJ whole genome shotgun (WGS) entry which is preliminary data.</text>
</comment>
<proteinExistence type="predicted"/>
<sequence length="175" mass="19203">MDDCCDALNVNNKKCATFTCGLKGFIPIGEKHFPDSVDASDGTIVKTDVIEGNANLANLMVGDYIESTTRSGTVGGMLLYYNRNCFITCAHVMLNEQSMISRKNNSIHSEDLRVFVKDANGQRIECWNAMRCDFETGSDTKPGIDVAIIEMNAHCKVNPNSMVLDAAKKHIVICS</sequence>
<evidence type="ECO:0000313" key="1">
    <source>
        <dbReference type="EMBL" id="VDI10658.1"/>
    </source>
</evidence>
<organism evidence="1 2">
    <name type="scientific">Mytilus galloprovincialis</name>
    <name type="common">Mediterranean mussel</name>
    <dbReference type="NCBI Taxonomy" id="29158"/>
    <lineage>
        <taxon>Eukaryota</taxon>
        <taxon>Metazoa</taxon>
        <taxon>Spiralia</taxon>
        <taxon>Lophotrochozoa</taxon>
        <taxon>Mollusca</taxon>
        <taxon>Bivalvia</taxon>
        <taxon>Autobranchia</taxon>
        <taxon>Pteriomorphia</taxon>
        <taxon>Mytilida</taxon>
        <taxon>Mytiloidea</taxon>
        <taxon>Mytilidae</taxon>
        <taxon>Mytilinae</taxon>
        <taxon>Mytilus</taxon>
    </lineage>
</organism>
<dbReference type="OrthoDB" id="6134048at2759"/>
<reference evidence="1" key="1">
    <citation type="submission" date="2018-11" db="EMBL/GenBank/DDBJ databases">
        <authorList>
            <person name="Alioto T."/>
            <person name="Alioto T."/>
        </authorList>
    </citation>
    <scope>NUCLEOTIDE SEQUENCE</scope>
</reference>
<keyword evidence="2" id="KW-1185">Reference proteome</keyword>
<name>A0A8B6CVC4_MYTGA</name>
<dbReference type="Proteomes" id="UP000596742">
    <property type="component" value="Unassembled WGS sequence"/>
</dbReference>
<accession>A0A8B6CVC4</accession>
<dbReference type="AlphaFoldDB" id="A0A8B6CVC4"/>
<dbReference type="EMBL" id="UYJE01002423">
    <property type="protein sequence ID" value="VDI10658.1"/>
    <property type="molecule type" value="Genomic_DNA"/>
</dbReference>
<protein>
    <submittedName>
        <fullName evidence="1">Uncharacterized protein</fullName>
    </submittedName>
</protein>